<reference evidence="2" key="1">
    <citation type="submission" date="2021-05" db="EMBL/GenBank/DDBJ databases">
        <authorList>
            <person name="Pietrasiak N."/>
            <person name="Ward R."/>
            <person name="Stajich J.E."/>
            <person name="Kurbessoian T."/>
        </authorList>
    </citation>
    <scope>NUCLEOTIDE SEQUENCE</scope>
    <source>
        <strain evidence="2">JT2-VF2</strain>
    </source>
</reference>
<evidence type="ECO:0000256" key="1">
    <source>
        <dbReference type="SAM" id="MobiDB-lite"/>
    </source>
</evidence>
<sequence>MSKLIVPPNIIGTNQSDLVQGVDKGGIPSIGIEVLINGIIDTRLGNDTITGEGQGFYSSAIGISNDGTIKTGLGNDTIAGTGEGGSIPKYIYPGIGIFNSTTGIISAGLGNDTITGTGEGGSDNDDSKGIGISNQGKISTDAGNDNIKGIGTGGMYSGDGIGILSSGSVDGGTGNDSLIGTGSGNTIVYGGVGGQGIGISNTGKINGNAGKDDIIGTGTGGDGPGNGGKGIGIQNTGSISGGSEDDLITGIGKGSNSGGIGGDGIGIANTSDLGGGDGSDVLTGIGIGGKGGYGANGHGVGISNTAGRISAGNGNDQILGYGTSVGIEGNGVNVVGIDGGVGDDLFKARKISGLDAKNNPIESANQNGSVSSIFISGGKGKDIFDVGFGTAKLSGGQDYDTLILPILAKGTYTIGKPDVNGWLQITNTASVNVLSVSSIEHILSGGVTLLNVS</sequence>
<name>A0A951Q5R0_9NOST</name>
<protein>
    <recommendedName>
        <fullName evidence="4">Calcium-binding protein</fullName>
    </recommendedName>
</protein>
<reference evidence="2" key="2">
    <citation type="journal article" date="2022" name="Microbiol. Resour. Announc.">
        <title>Metagenome Sequencing to Explore Phylogenomics of Terrestrial Cyanobacteria.</title>
        <authorList>
            <person name="Ward R.D."/>
            <person name="Stajich J.E."/>
            <person name="Johansen J.R."/>
            <person name="Huntemann M."/>
            <person name="Clum A."/>
            <person name="Foster B."/>
            <person name="Foster B."/>
            <person name="Roux S."/>
            <person name="Palaniappan K."/>
            <person name="Varghese N."/>
            <person name="Mukherjee S."/>
            <person name="Reddy T.B.K."/>
            <person name="Daum C."/>
            <person name="Copeland A."/>
            <person name="Chen I.A."/>
            <person name="Ivanova N.N."/>
            <person name="Kyrpides N.C."/>
            <person name="Shapiro N."/>
            <person name="Eloe-Fadrosh E.A."/>
            <person name="Pietrasiak N."/>
        </authorList>
    </citation>
    <scope>NUCLEOTIDE SEQUENCE</scope>
    <source>
        <strain evidence="2">JT2-VF2</strain>
    </source>
</reference>
<dbReference type="Proteomes" id="UP000715781">
    <property type="component" value="Unassembled WGS sequence"/>
</dbReference>
<feature type="region of interest" description="Disordered" evidence="1">
    <location>
        <begin position="216"/>
        <end position="236"/>
    </location>
</feature>
<evidence type="ECO:0000313" key="2">
    <source>
        <dbReference type="EMBL" id="MBW4564645.1"/>
    </source>
</evidence>
<feature type="region of interest" description="Disordered" evidence="1">
    <location>
        <begin position="116"/>
        <end position="137"/>
    </location>
</feature>
<proteinExistence type="predicted"/>
<evidence type="ECO:0000313" key="3">
    <source>
        <dbReference type="Proteomes" id="UP000715781"/>
    </source>
</evidence>
<dbReference type="EMBL" id="JAHHHN010000024">
    <property type="protein sequence ID" value="MBW4564645.1"/>
    <property type="molecule type" value="Genomic_DNA"/>
</dbReference>
<comment type="caution">
    <text evidence="2">The sequence shown here is derived from an EMBL/GenBank/DDBJ whole genome shotgun (WGS) entry which is preliminary data.</text>
</comment>
<dbReference type="AlphaFoldDB" id="A0A951Q5R0"/>
<accession>A0A951Q5R0</accession>
<evidence type="ECO:0008006" key="4">
    <source>
        <dbReference type="Google" id="ProtNLM"/>
    </source>
</evidence>
<gene>
    <name evidence="2" type="ORF">KME32_26675</name>
</gene>
<dbReference type="PRINTS" id="PR00313">
    <property type="entry name" value="CABNDNGRPT"/>
</dbReference>
<organism evidence="2 3">
    <name type="scientific">Mojavia pulchra JT2-VF2</name>
    <dbReference type="NCBI Taxonomy" id="287848"/>
    <lineage>
        <taxon>Bacteria</taxon>
        <taxon>Bacillati</taxon>
        <taxon>Cyanobacteriota</taxon>
        <taxon>Cyanophyceae</taxon>
        <taxon>Nostocales</taxon>
        <taxon>Nostocaceae</taxon>
    </lineage>
</organism>
<feature type="compositionally biased region" description="Gly residues" evidence="1">
    <location>
        <begin position="217"/>
        <end position="231"/>
    </location>
</feature>